<name>A0A1E8Q274_9MYCO</name>
<keyword evidence="1" id="KW-0812">Transmembrane</keyword>
<keyword evidence="4" id="KW-1185">Reference proteome</keyword>
<feature type="chain" id="PRO_5039121265" evidence="2">
    <location>
        <begin position="32"/>
        <end position="138"/>
    </location>
</feature>
<keyword evidence="2" id="KW-0732">Signal</keyword>
<evidence type="ECO:0000256" key="2">
    <source>
        <dbReference type="SAM" id="SignalP"/>
    </source>
</evidence>
<evidence type="ECO:0000256" key="1">
    <source>
        <dbReference type="SAM" id="Phobius"/>
    </source>
</evidence>
<feature type="transmembrane region" description="Helical" evidence="1">
    <location>
        <begin position="41"/>
        <end position="61"/>
    </location>
</feature>
<dbReference type="Proteomes" id="UP000178953">
    <property type="component" value="Unassembled WGS sequence"/>
</dbReference>
<feature type="transmembrane region" description="Helical" evidence="1">
    <location>
        <begin position="68"/>
        <end position="85"/>
    </location>
</feature>
<comment type="caution">
    <text evidence="3">The sequence shown here is derived from an EMBL/GenBank/DDBJ whole genome shotgun (WGS) entry which is preliminary data.</text>
</comment>
<dbReference type="EMBL" id="MCHX01000041">
    <property type="protein sequence ID" value="OFJ52401.1"/>
    <property type="molecule type" value="Genomic_DNA"/>
</dbReference>
<keyword evidence="1" id="KW-0472">Membrane</keyword>
<feature type="signal peptide" evidence="2">
    <location>
        <begin position="1"/>
        <end position="31"/>
    </location>
</feature>
<evidence type="ECO:0000313" key="3">
    <source>
        <dbReference type="EMBL" id="OFJ52401.1"/>
    </source>
</evidence>
<dbReference type="OrthoDB" id="4967011at2"/>
<accession>A0A1E8Q274</accession>
<dbReference type="AlphaFoldDB" id="A0A1E8Q274"/>
<dbReference type="RefSeq" id="WP_070354467.1">
    <property type="nucleotide sequence ID" value="NZ_CP043474.1"/>
</dbReference>
<organism evidence="3 4">
    <name type="scientific">Mycolicibacterium grossiae</name>
    <dbReference type="NCBI Taxonomy" id="1552759"/>
    <lineage>
        <taxon>Bacteria</taxon>
        <taxon>Bacillati</taxon>
        <taxon>Actinomycetota</taxon>
        <taxon>Actinomycetes</taxon>
        <taxon>Mycobacteriales</taxon>
        <taxon>Mycobacteriaceae</taxon>
        <taxon>Mycolicibacterium</taxon>
    </lineage>
</organism>
<evidence type="ECO:0000313" key="4">
    <source>
        <dbReference type="Proteomes" id="UP000178953"/>
    </source>
</evidence>
<reference evidence="3 4" key="1">
    <citation type="submission" date="2016-09" db="EMBL/GenBank/DDBJ databases">
        <title>genome sequence of Mycobacterium sp. 739 SCH.</title>
        <authorList>
            <person name="Greninger A.L."/>
            <person name="Qin X."/>
            <person name="Jerome K."/>
            <person name="Vora S."/>
            <person name="Quinn K."/>
        </authorList>
    </citation>
    <scope>NUCLEOTIDE SEQUENCE [LARGE SCALE GENOMIC DNA]</scope>
    <source>
        <strain evidence="3 4">SCH</strain>
    </source>
</reference>
<sequence>MHTPATTAGRATALGRRGCALLAATSAALHAAALGHAANAAALVLMLAMIAGCLFCARDLWRDGATRAWVLVAVTSVAMIALHMPSAGHHHGSAAAGAGPPAPPVMTVAMGIAAVEVVIAAAVLYRRSRVTARGFRTA</sequence>
<keyword evidence="1" id="KW-1133">Transmembrane helix</keyword>
<proteinExistence type="predicted"/>
<gene>
    <name evidence="3" type="ORF">BEL07_17865</name>
</gene>
<protein>
    <submittedName>
        <fullName evidence="3">Uncharacterized protein</fullName>
    </submittedName>
</protein>
<feature type="transmembrane region" description="Helical" evidence="1">
    <location>
        <begin position="105"/>
        <end position="125"/>
    </location>
</feature>